<keyword evidence="6" id="KW-1185">Reference proteome</keyword>
<sequence length="1036" mass="113936">MPPKKASSAAWPPRRTPRSTARKSTQKASSANSPPPHAVSADDSPGTPTATATATSPLKPNLSFSSPKTITPSTSPKQNTTLESSLQNQTTTKASPKTNPNETTPEFSPNYDITPKSSSRTNVASAHPMAFPDVYAKRTDESINDGVSEVQAKTEVERAESVTVLPETKPRTDDRSMGELDIDETLAEKGLVIPENVVEIEVRSGQVTAQKSPKKVLKKTVRVVKKIVKKKVPKRVLKGQNALGNAEVEKLEGIDGGERPNSGGLGEVDARNSNADAVESFSVKVESSKANDSSCMEFEDSNAIAIVSVEAENFESKSCSFDLVKVEKHSFSVDTSIEVGNLKETKVCERNPDGLITENVCQAPVSDSVGDKIDAGAVEKTVSENEAQLEDQNVASVENQNNICTSENVNLDGLEDQNVASVENQNNKSTSENVNLDGGEGEEAVKEEVGNSQVEVGLGDGLLLSGEMEALERRRRRKTEIFVGGLDKDVKEEDIRKVFEEVGEVTEVSLVMNGKTGKNRGFAFVRFASFADARTALAKYSKVEICGKRCGALPVEGNDTIFLGNIDKKWKSEDVVTLLQEIGIEKIDEVTVKADPNNLEYNRGFAFLELETSKDAQIAYNKLQKKGAFGKHLRIKVEWAKPLIEPGEEEMRKLEKPAIWVKSVYAEYIPSTWDEEKYIPSTWDEEKVIDYFKKFGEIENVALAKDLHSSKRKDFAFVNYATREAALACIEAFNSEQLNDEGSKANMKVSLAKPISKGKQIKHVPNTSSKEISKENRNAAYPVTRLHEPKNKGKFTRNPYADVGVDKRSSTTAELVQLLREQASWSQTQPGSGIGSVELDSHYPSQGRKRPFSALGDDRIYSDPRRFPQARLESSYPLTSHSMLSQGVAVSSLPYHRQSGGYTSQSSSVVEDYANYIQTREQASFHGSSGLYRRCSVELDSHYPSQGRKRPFSALGDDRIYSDPRRFPQARLESSYPLTSHSMLSQGVAVSSLPYHRQSGGYTSQSSSVVEDYANYIQTREQASFHGSSGLYRRCK</sequence>
<dbReference type="PROSITE" id="PS50102">
    <property type="entry name" value="RRM"/>
    <property type="match status" value="3"/>
</dbReference>
<organism evidence="5 6">
    <name type="scientific">Ilex paraguariensis</name>
    <name type="common">yerba mate</name>
    <dbReference type="NCBI Taxonomy" id="185542"/>
    <lineage>
        <taxon>Eukaryota</taxon>
        <taxon>Viridiplantae</taxon>
        <taxon>Streptophyta</taxon>
        <taxon>Embryophyta</taxon>
        <taxon>Tracheophyta</taxon>
        <taxon>Spermatophyta</taxon>
        <taxon>Magnoliopsida</taxon>
        <taxon>eudicotyledons</taxon>
        <taxon>Gunneridae</taxon>
        <taxon>Pentapetalae</taxon>
        <taxon>asterids</taxon>
        <taxon>campanulids</taxon>
        <taxon>Aquifoliales</taxon>
        <taxon>Aquifoliaceae</taxon>
        <taxon>Ilex</taxon>
    </lineage>
</organism>
<dbReference type="InterPro" id="IPR012677">
    <property type="entry name" value="Nucleotide-bd_a/b_plait_sf"/>
</dbReference>
<accession>A0ABC8UJE4</accession>
<dbReference type="GO" id="GO:0003723">
    <property type="term" value="F:RNA binding"/>
    <property type="evidence" value="ECO:0007669"/>
    <property type="project" value="UniProtKB-UniRule"/>
</dbReference>
<dbReference type="Gene3D" id="3.30.70.330">
    <property type="match status" value="3"/>
</dbReference>
<evidence type="ECO:0000256" key="3">
    <source>
        <dbReference type="SAM" id="MobiDB-lite"/>
    </source>
</evidence>
<evidence type="ECO:0000313" key="5">
    <source>
        <dbReference type="EMBL" id="CAK9181054.1"/>
    </source>
</evidence>
<feature type="compositionally biased region" description="Low complexity" evidence="3">
    <location>
        <begin position="41"/>
        <end position="76"/>
    </location>
</feature>
<feature type="compositionally biased region" description="Low complexity" evidence="3">
    <location>
        <begin position="1"/>
        <end position="13"/>
    </location>
</feature>
<name>A0ABC8UJE4_9AQUA</name>
<reference evidence="5 6" key="1">
    <citation type="submission" date="2024-02" db="EMBL/GenBank/DDBJ databases">
        <authorList>
            <person name="Vignale AGUSTIN F."/>
            <person name="Sosa J E."/>
            <person name="Modenutti C."/>
        </authorList>
    </citation>
    <scope>NUCLEOTIDE SEQUENCE [LARGE SCALE GENOMIC DNA]</scope>
</reference>
<feature type="domain" description="RRM" evidence="4">
    <location>
        <begin position="559"/>
        <end position="642"/>
    </location>
</feature>
<feature type="region of interest" description="Disordered" evidence="3">
    <location>
        <begin position="824"/>
        <end position="860"/>
    </location>
</feature>
<dbReference type="AlphaFoldDB" id="A0ABC8UJE4"/>
<feature type="compositionally biased region" description="Basic residues" evidence="3">
    <location>
        <begin position="15"/>
        <end position="25"/>
    </location>
</feature>
<comment type="caution">
    <text evidence="5">The sequence shown here is derived from an EMBL/GenBank/DDBJ whole genome shotgun (WGS) entry which is preliminary data.</text>
</comment>
<evidence type="ECO:0000256" key="2">
    <source>
        <dbReference type="PROSITE-ProRule" id="PRU00176"/>
    </source>
</evidence>
<gene>
    <name evidence="5" type="ORF">ILEXP_LOCUS51091</name>
</gene>
<feature type="compositionally biased region" description="Polar residues" evidence="3">
    <location>
        <begin position="115"/>
        <end position="124"/>
    </location>
</feature>
<dbReference type="InterPro" id="IPR000504">
    <property type="entry name" value="RRM_dom"/>
</dbReference>
<evidence type="ECO:0000313" key="6">
    <source>
        <dbReference type="Proteomes" id="UP001642360"/>
    </source>
</evidence>
<evidence type="ECO:0000259" key="4">
    <source>
        <dbReference type="PROSITE" id="PS50102"/>
    </source>
</evidence>
<dbReference type="SMART" id="SM00360">
    <property type="entry name" value="RRM"/>
    <property type="match status" value="3"/>
</dbReference>
<dbReference type="PANTHER" id="PTHR21245">
    <property type="entry name" value="HETEROGENEOUS NUCLEAR RIBONUCLEOPROTEIN"/>
    <property type="match status" value="1"/>
</dbReference>
<proteinExistence type="predicted"/>
<feature type="domain" description="RRM" evidence="4">
    <location>
        <begin position="662"/>
        <end position="754"/>
    </location>
</feature>
<dbReference type="SUPFAM" id="SSF54928">
    <property type="entry name" value="RNA-binding domain, RBD"/>
    <property type="match status" value="3"/>
</dbReference>
<dbReference type="Proteomes" id="UP001642360">
    <property type="component" value="Unassembled WGS sequence"/>
</dbReference>
<feature type="compositionally biased region" description="Polar residues" evidence="3">
    <location>
        <begin position="77"/>
        <end position="107"/>
    </location>
</feature>
<dbReference type="InterPro" id="IPR035979">
    <property type="entry name" value="RBD_domain_sf"/>
</dbReference>
<protein>
    <recommendedName>
        <fullName evidence="4">RRM domain-containing protein</fullName>
    </recommendedName>
</protein>
<dbReference type="Pfam" id="PF00076">
    <property type="entry name" value="RRM_1"/>
    <property type="match status" value="3"/>
</dbReference>
<feature type="region of interest" description="Disordered" evidence="3">
    <location>
        <begin position="154"/>
        <end position="176"/>
    </location>
</feature>
<dbReference type="EMBL" id="CAUOFW020007924">
    <property type="protein sequence ID" value="CAK9181054.1"/>
    <property type="molecule type" value="Genomic_DNA"/>
</dbReference>
<evidence type="ECO:0000256" key="1">
    <source>
        <dbReference type="ARBA" id="ARBA00022884"/>
    </source>
</evidence>
<feature type="domain" description="RRM" evidence="4">
    <location>
        <begin position="479"/>
        <end position="549"/>
    </location>
</feature>
<feature type="region of interest" description="Disordered" evidence="3">
    <location>
        <begin position="1"/>
        <end position="127"/>
    </location>
</feature>
<keyword evidence="1 2" id="KW-0694">RNA-binding</keyword>
<dbReference type="CDD" id="cd00590">
    <property type="entry name" value="RRM_SF"/>
    <property type="match status" value="3"/>
</dbReference>